<feature type="compositionally biased region" description="Low complexity" evidence="1">
    <location>
        <begin position="267"/>
        <end position="278"/>
    </location>
</feature>
<protein>
    <recommendedName>
        <fullName evidence="2">MINDY4 N-terminal dimerisation domain-containing protein</fullName>
    </recommendedName>
</protein>
<reference evidence="3 4" key="1">
    <citation type="journal article" date="2022" name="Gigascience">
        <title>A chromosome-level genome assembly and annotation of the desert horned lizard, Phrynosoma platyrhinos, provides insight into chromosomal rearrangements among reptiles.</title>
        <authorList>
            <person name="Koochekian N."/>
            <person name="Ascanio A."/>
            <person name="Farleigh K."/>
            <person name="Card D.C."/>
            <person name="Schield D.R."/>
            <person name="Castoe T.A."/>
            <person name="Jezkova T."/>
        </authorList>
    </citation>
    <scope>NUCLEOTIDE SEQUENCE [LARGE SCALE GENOMIC DNA]</scope>
    <source>
        <strain evidence="3">NK-2021</strain>
    </source>
</reference>
<proteinExistence type="predicted"/>
<keyword evidence="4" id="KW-1185">Reference proteome</keyword>
<gene>
    <name evidence="3" type="ORF">JD844_003673</name>
</gene>
<dbReference type="Pfam" id="PF26038">
    <property type="entry name" value="Dimer_MINDY4_N"/>
    <property type="match status" value="1"/>
</dbReference>
<feature type="compositionally biased region" description="Basic and acidic residues" evidence="1">
    <location>
        <begin position="152"/>
        <end position="161"/>
    </location>
</feature>
<dbReference type="EMBL" id="JAIPUX010000521">
    <property type="protein sequence ID" value="KAH0627645.1"/>
    <property type="molecule type" value="Genomic_DNA"/>
</dbReference>
<feature type="domain" description="MINDY4 N-terminal dimerisation" evidence="2">
    <location>
        <begin position="6"/>
        <end position="80"/>
    </location>
</feature>
<dbReference type="InterPro" id="IPR059022">
    <property type="entry name" value="MINDY4_N"/>
</dbReference>
<feature type="region of interest" description="Disordered" evidence="1">
    <location>
        <begin position="323"/>
        <end position="366"/>
    </location>
</feature>
<evidence type="ECO:0000313" key="3">
    <source>
        <dbReference type="EMBL" id="KAH0627645.1"/>
    </source>
</evidence>
<name>A0ABQ7TD26_PHRPL</name>
<feature type="region of interest" description="Disordered" evidence="1">
    <location>
        <begin position="234"/>
        <end position="310"/>
    </location>
</feature>
<comment type="caution">
    <text evidence="3">The sequence shown here is derived from an EMBL/GenBank/DDBJ whole genome shotgun (WGS) entry which is preliminary data.</text>
</comment>
<accession>A0ABQ7TD26</accession>
<feature type="compositionally biased region" description="Polar residues" evidence="1">
    <location>
        <begin position="341"/>
        <end position="352"/>
    </location>
</feature>
<organism evidence="3 4">
    <name type="scientific">Phrynosoma platyrhinos</name>
    <name type="common">Desert horned lizard</name>
    <dbReference type="NCBI Taxonomy" id="52577"/>
    <lineage>
        <taxon>Eukaryota</taxon>
        <taxon>Metazoa</taxon>
        <taxon>Chordata</taxon>
        <taxon>Craniata</taxon>
        <taxon>Vertebrata</taxon>
        <taxon>Euteleostomi</taxon>
        <taxon>Lepidosauria</taxon>
        <taxon>Squamata</taxon>
        <taxon>Bifurcata</taxon>
        <taxon>Unidentata</taxon>
        <taxon>Episquamata</taxon>
        <taxon>Toxicofera</taxon>
        <taxon>Iguania</taxon>
        <taxon>Phrynosomatidae</taxon>
        <taxon>Phrynosomatinae</taxon>
        <taxon>Phrynosoma</taxon>
    </lineage>
</organism>
<evidence type="ECO:0000259" key="2">
    <source>
        <dbReference type="Pfam" id="PF26038"/>
    </source>
</evidence>
<feature type="region of interest" description="Disordered" evidence="1">
    <location>
        <begin position="132"/>
        <end position="212"/>
    </location>
</feature>
<dbReference type="Proteomes" id="UP000826234">
    <property type="component" value="Unassembled WGS sequence"/>
</dbReference>
<feature type="compositionally biased region" description="Basic and acidic residues" evidence="1">
    <location>
        <begin position="170"/>
        <end position="181"/>
    </location>
</feature>
<feature type="compositionally biased region" description="Basic and acidic residues" evidence="1">
    <location>
        <begin position="353"/>
        <end position="366"/>
    </location>
</feature>
<sequence length="366" mass="41336">MENALVEEVAASLVREFLSKKGLKKTSSTMDEEFPCTALSINNRNELRNILHLQSLYKMNKAKENPLKTILEIMTNYFLEHRSSIKGIKGNPSVLQNKLSQPRGTENFIFKKSLHDEATCELPEKNKAETYRYETDEETIHPAGLLGQHLPRKSEQSKPDEVPSSSSLTLEEKKPVHHCEDFQTTEPSLETRTTMREKRQAKPGSLLARGMLSSLTDISQEDSSKRRHLKRLSGITSVAHHGEEGGTKGSLPTDDSQENRRIPRDPPSLLSSHSPTSLDVSKDRSSKVPCDPHANAGDEAAQNSASSRGELFANLMSERRQLEERKHMSNYDTKINKKSSRLNFFQRQISTGSEKRERLPKNSDCR</sequence>
<evidence type="ECO:0000313" key="4">
    <source>
        <dbReference type="Proteomes" id="UP000826234"/>
    </source>
</evidence>
<feature type="compositionally biased region" description="Polar residues" evidence="1">
    <location>
        <begin position="182"/>
        <end position="192"/>
    </location>
</feature>
<evidence type="ECO:0000256" key="1">
    <source>
        <dbReference type="SAM" id="MobiDB-lite"/>
    </source>
</evidence>